<proteinExistence type="predicted"/>
<organism evidence="1">
    <name type="scientific">Arion vulgaris</name>
    <dbReference type="NCBI Taxonomy" id="1028688"/>
    <lineage>
        <taxon>Eukaryota</taxon>
        <taxon>Metazoa</taxon>
        <taxon>Spiralia</taxon>
        <taxon>Lophotrochozoa</taxon>
        <taxon>Mollusca</taxon>
        <taxon>Gastropoda</taxon>
        <taxon>Heterobranchia</taxon>
        <taxon>Euthyneura</taxon>
        <taxon>Panpulmonata</taxon>
        <taxon>Eupulmonata</taxon>
        <taxon>Stylommatophora</taxon>
        <taxon>Helicina</taxon>
        <taxon>Arionoidea</taxon>
        <taxon>Arionidae</taxon>
        <taxon>Arion</taxon>
    </lineage>
</organism>
<evidence type="ECO:0000313" key="1">
    <source>
        <dbReference type="EMBL" id="CEK79975.1"/>
    </source>
</evidence>
<dbReference type="AlphaFoldDB" id="A0A0B7AJA3"/>
<dbReference type="EMBL" id="HACG01033110">
    <property type="protein sequence ID" value="CEK79975.1"/>
    <property type="molecule type" value="Transcribed_RNA"/>
</dbReference>
<reference evidence="1" key="1">
    <citation type="submission" date="2014-12" db="EMBL/GenBank/DDBJ databases">
        <title>Insight into the proteome of Arion vulgaris.</title>
        <authorList>
            <person name="Aradska J."/>
            <person name="Bulat T."/>
            <person name="Smidak R."/>
            <person name="Sarate P."/>
            <person name="Gangsoo J."/>
            <person name="Sialana F."/>
            <person name="Bilban M."/>
            <person name="Lubec G."/>
        </authorList>
    </citation>
    <scope>NUCLEOTIDE SEQUENCE</scope>
    <source>
        <tissue evidence="1">Skin</tissue>
    </source>
</reference>
<gene>
    <name evidence="1" type="primary">ORF118429</name>
</gene>
<sequence length="116" mass="12932">MMAWTSVDVSVTDVQCSLMTLLMAVQLMVRDMRNWQATLKLEHAQTNVGMVLTGEDYVQHVEEMVVDCTLAVRLHVVQEIVGALLNDDYLLSVVASCVSMDLQFVMSVTVLAEPEK</sequence>
<accession>A0A0B7AJA3</accession>
<name>A0A0B7AJA3_9EUPU</name>
<protein>
    <submittedName>
        <fullName evidence="1">Uncharacterized protein</fullName>
    </submittedName>
</protein>